<dbReference type="OrthoDB" id="277191at2759"/>
<dbReference type="GO" id="GO:0046872">
    <property type="term" value="F:metal ion binding"/>
    <property type="evidence" value="ECO:0007669"/>
    <property type="project" value="InterPro"/>
</dbReference>
<dbReference type="InterPro" id="IPR050361">
    <property type="entry name" value="MPP/UQCRC_Complex"/>
</dbReference>
<dbReference type="GeneID" id="26906614"/>
<keyword evidence="3" id="KW-1185">Reference proteome</keyword>
<dbReference type="RefSeq" id="XP_015656587.1">
    <property type="nucleotide sequence ID" value="XM_015804609.1"/>
</dbReference>
<dbReference type="RefSeq" id="XP_015656588.1">
    <property type="nucleotide sequence ID" value="XM_015804610.1"/>
</dbReference>
<dbReference type="GO" id="GO:0005739">
    <property type="term" value="C:mitochondrion"/>
    <property type="evidence" value="ECO:0007669"/>
    <property type="project" value="TreeGrafter"/>
</dbReference>
<dbReference type="SUPFAM" id="SSF63411">
    <property type="entry name" value="LuxS/MPP-like metallohydrolase"/>
    <property type="match status" value="2"/>
</dbReference>
<dbReference type="OMA" id="RRDMWEK"/>
<reference evidence="2 3" key="1">
    <citation type="submission" date="2015-07" db="EMBL/GenBank/DDBJ databases">
        <title>High-quality genome of monoxenous trypanosomatid Leptomonas pyrrhocoris.</title>
        <authorList>
            <person name="Flegontov P."/>
            <person name="Butenko A."/>
            <person name="Firsov S."/>
            <person name="Vlcek C."/>
            <person name="Logacheva M.D."/>
            <person name="Field M."/>
            <person name="Filatov D."/>
            <person name="Flegontova O."/>
            <person name="Gerasimov E."/>
            <person name="Jackson A.P."/>
            <person name="Kelly S."/>
            <person name="Opperdoes F."/>
            <person name="O'Reilly A."/>
            <person name="Votypka J."/>
            <person name="Yurchenko V."/>
            <person name="Lukes J."/>
        </authorList>
    </citation>
    <scope>NUCLEOTIDE SEQUENCE [LARGE SCALE GENOMIC DNA]</scope>
    <source>
        <strain evidence="2">H10</strain>
    </source>
</reference>
<dbReference type="Proteomes" id="UP000037923">
    <property type="component" value="Unassembled WGS sequence"/>
</dbReference>
<evidence type="ECO:0000313" key="3">
    <source>
        <dbReference type="Proteomes" id="UP000037923"/>
    </source>
</evidence>
<name>A0A0N0DTZ6_LEPPY</name>
<dbReference type="AlphaFoldDB" id="A0A0N0DTZ6"/>
<comment type="caution">
    <text evidence="2">The sequence shown here is derived from an EMBL/GenBank/DDBJ whole genome shotgun (WGS) entry which is preliminary data.</text>
</comment>
<accession>A0A0N0DTZ6</accession>
<dbReference type="InterPro" id="IPR011249">
    <property type="entry name" value="Metalloenz_LuxS/M16"/>
</dbReference>
<evidence type="ECO:0000259" key="1">
    <source>
        <dbReference type="Pfam" id="PF00675"/>
    </source>
</evidence>
<dbReference type="Pfam" id="PF00675">
    <property type="entry name" value="Peptidase_M16"/>
    <property type="match status" value="1"/>
</dbReference>
<protein>
    <submittedName>
        <fullName evidence="2">Putative mitochondrial processing peptidase alpha subunit</fullName>
    </submittedName>
</protein>
<proteinExistence type="predicted"/>
<dbReference type="VEuPathDB" id="TriTrypDB:LpyrH10_14_0400"/>
<dbReference type="EMBL" id="LGTL01000014">
    <property type="protein sequence ID" value="KPA78148.1"/>
    <property type="molecule type" value="Genomic_DNA"/>
</dbReference>
<feature type="domain" description="Peptidase M16 N-terminal" evidence="1">
    <location>
        <begin position="51"/>
        <end position="198"/>
    </location>
</feature>
<organism evidence="2 3">
    <name type="scientific">Leptomonas pyrrhocoris</name>
    <name type="common">Firebug parasite</name>
    <dbReference type="NCBI Taxonomy" id="157538"/>
    <lineage>
        <taxon>Eukaryota</taxon>
        <taxon>Discoba</taxon>
        <taxon>Euglenozoa</taxon>
        <taxon>Kinetoplastea</taxon>
        <taxon>Metakinetoplastina</taxon>
        <taxon>Trypanosomatida</taxon>
        <taxon>Trypanosomatidae</taxon>
        <taxon>Leishmaniinae</taxon>
        <taxon>Leptomonas</taxon>
    </lineage>
</organism>
<evidence type="ECO:0000313" key="2">
    <source>
        <dbReference type="EMBL" id="KPA78148.1"/>
    </source>
</evidence>
<dbReference type="PANTHER" id="PTHR11851:SF227">
    <property type="entry name" value="PROCESSING PEPTIDASE ALPHA SUBUNIT, PUTATIVE-RELATED"/>
    <property type="match status" value="1"/>
</dbReference>
<sequence length="467" mass="51390">MLRASSRLGIYEYKFGQPSLKKAFGTNIVPAVKPRQPSALRSTKLANGVRVVSHDLDGAVTSIGVFADAGPKYDPIATPGLSYVMRFALQTSNMDSSLFQIDRVMRSTGNAYGHGEIGKRYLSWKAEGRRDMWEMPFEMLATGVVAPRFHEADIERFRDTMDNQLEEMRWQNPREYAVDQLETVAFYKEPLGAPRMVPKIANDRCSHKALLDHWAANFLPSRIVIAGVNVPHDALVAAYEKLPYKHSAEAPHHARAASPQLSHANEETQFYPGSHNVEYEARASAMGSMPDMQAEVIAAVGVPTYGREAGAKTYAAALVTREVYDEAVRAVYGSRGSPNYYGVQVFYRPYSSAGLIGYTLRGAPGEVEAMIKTAASAFPASVEDAAVQRGVHCAHVRLLHEQTEMVRDYCDFIATSPYGVGELTQAIAAVTKVDVEETLKKMLAKAPSMYATGDTFSFPLVPALNRH</sequence>
<dbReference type="PANTHER" id="PTHR11851">
    <property type="entry name" value="METALLOPROTEASE"/>
    <property type="match status" value="1"/>
</dbReference>
<dbReference type="EMBL" id="LGTL01000014">
    <property type="protein sequence ID" value="KPA78149.1"/>
    <property type="molecule type" value="Genomic_DNA"/>
</dbReference>
<dbReference type="InterPro" id="IPR011765">
    <property type="entry name" value="Pept_M16_N"/>
</dbReference>
<dbReference type="Gene3D" id="3.30.830.10">
    <property type="entry name" value="Metalloenzyme, LuxS/M16 peptidase-like"/>
    <property type="match status" value="2"/>
</dbReference>
<gene>
    <name evidence="2" type="ORF">ABB37_06325</name>
</gene>